<comment type="catalytic activity">
    <reaction evidence="9">
        <text>UTP + L-glutamine + ATP + H2O = CTP + L-glutamate + ADP + phosphate + 2 H(+)</text>
        <dbReference type="Rhea" id="RHEA:26426"/>
        <dbReference type="ChEBI" id="CHEBI:15377"/>
        <dbReference type="ChEBI" id="CHEBI:15378"/>
        <dbReference type="ChEBI" id="CHEBI:29985"/>
        <dbReference type="ChEBI" id="CHEBI:30616"/>
        <dbReference type="ChEBI" id="CHEBI:37563"/>
        <dbReference type="ChEBI" id="CHEBI:43474"/>
        <dbReference type="ChEBI" id="CHEBI:46398"/>
        <dbReference type="ChEBI" id="CHEBI:58359"/>
        <dbReference type="ChEBI" id="CHEBI:456216"/>
        <dbReference type="EC" id="6.3.4.2"/>
    </reaction>
</comment>
<evidence type="ECO:0000256" key="1">
    <source>
        <dbReference type="ARBA" id="ARBA00005171"/>
    </source>
</evidence>
<keyword evidence="5" id="KW-0547">Nucleotide-binding</keyword>
<evidence type="ECO:0000256" key="6">
    <source>
        <dbReference type="ARBA" id="ARBA00022840"/>
    </source>
</evidence>
<evidence type="ECO:0000256" key="5">
    <source>
        <dbReference type="ARBA" id="ARBA00022741"/>
    </source>
</evidence>
<protein>
    <recommendedName>
        <fullName evidence="3">CTP synthase (glutamine hydrolyzing)</fullName>
        <ecNumber evidence="3">6.3.4.2</ecNumber>
    </recommendedName>
</protein>
<proteinExistence type="inferred from homology"/>
<dbReference type="GO" id="GO:0044210">
    <property type="term" value="P:'de novo' CTP biosynthetic process"/>
    <property type="evidence" value="ECO:0007669"/>
    <property type="project" value="UniProtKB-UniPathway"/>
</dbReference>
<evidence type="ECO:0000256" key="7">
    <source>
        <dbReference type="ARBA" id="ARBA00022962"/>
    </source>
</evidence>
<dbReference type="Pfam" id="PF00117">
    <property type="entry name" value="GATase"/>
    <property type="match status" value="1"/>
</dbReference>
<dbReference type="GO" id="GO:0003883">
    <property type="term" value="F:CTP synthase activity"/>
    <property type="evidence" value="ECO:0007669"/>
    <property type="project" value="UniProtKB-EC"/>
</dbReference>
<evidence type="ECO:0000259" key="10">
    <source>
        <dbReference type="Pfam" id="PF00117"/>
    </source>
</evidence>
<dbReference type="EMBL" id="JABEQP010000003">
    <property type="protein sequence ID" value="MBB2197136.1"/>
    <property type="molecule type" value="Genomic_DNA"/>
</dbReference>
<evidence type="ECO:0000256" key="4">
    <source>
        <dbReference type="ARBA" id="ARBA00022598"/>
    </source>
</evidence>
<dbReference type="GO" id="GO:0016787">
    <property type="term" value="F:hydrolase activity"/>
    <property type="evidence" value="ECO:0007669"/>
    <property type="project" value="UniProtKB-KW"/>
</dbReference>
<name>A0A7W4JYL7_9PROT</name>
<dbReference type="GO" id="GO:0042802">
    <property type="term" value="F:identical protein binding"/>
    <property type="evidence" value="ECO:0007669"/>
    <property type="project" value="TreeGrafter"/>
</dbReference>
<dbReference type="GO" id="GO:0005524">
    <property type="term" value="F:ATP binding"/>
    <property type="evidence" value="ECO:0007669"/>
    <property type="project" value="UniProtKB-KW"/>
</dbReference>
<dbReference type="PANTHER" id="PTHR11550">
    <property type="entry name" value="CTP SYNTHASE"/>
    <property type="match status" value="1"/>
</dbReference>
<comment type="pathway">
    <text evidence="1">Pyrimidine metabolism; CTP biosynthesis via de novo pathway; CTP from UDP: step 2/2.</text>
</comment>
<dbReference type="RefSeq" id="WP_183008598.1">
    <property type="nucleotide sequence ID" value="NZ_JABEQP010000003.1"/>
</dbReference>
<reference evidence="11 12" key="1">
    <citation type="submission" date="2020-04" db="EMBL/GenBank/DDBJ databases">
        <title>Description of novel Gluconacetobacter.</title>
        <authorList>
            <person name="Sombolestani A."/>
        </authorList>
    </citation>
    <scope>NUCLEOTIDE SEQUENCE [LARGE SCALE GENOMIC DNA]</scope>
    <source>
        <strain evidence="11 12">LMG 22058</strain>
    </source>
</reference>
<comment type="caution">
    <text evidence="11">The sequence shown here is derived from an EMBL/GenBank/DDBJ whole genome shotgun (WGS) entry which is preliminary data.</text>
</comment>
<feature type="domain" description="Glutamine amidotransferase" evidence="10">
    <location>
        <begin position="189"/>
        <end position="359"/>
    </location>
</feature>
<dbReference type="GO" id="GO:0019856">
    <property type="term" value="P:pyrimidine nucleobase biosynthetic process"/>
    <property type="evidence" value="ECO:0007669"/>
    <property type="project" value="TreeGrafter"/>
</dbReference>
<sequence length="378" mass="40262">MQSEVVSSHFSDSVKEFPTQDGCLAHAGWLWVDRFRPNVPSWPFSDEAILARAATCGHVVVPFMSCDMSWAAALQRRAISAGTDCTIATARFLGESLFLQMEEGEDHHIGLRDASGRVFPIPGSGKTAGPRRGKTLTIVVTGDERHHRHRNPATLCALGDAADHLDLTLDISFLSDKALSCHGAAACLDAASGVVLPGGDIANAATQMIIADHCLRAGIPVVGLCLGMQSMITAVVRQYPSYTGADLAERAPNAPFLSFVPISGADGSIRRRVGAQALRACASSTFGRALESAPVIRSNHRYRLNPALLPDLEQMGVKIAATDPSGDIIEAIELPAHPHFKGMQGHPECVSTAERPHPALLDFLQSTSAYAETKKATT</sequence>
<accession>A0A7W4JYL7</accession>
<dbReference type="PROSITE" id="PS51273">
    <property type="entry name" value="GATASE_TYPE_1"/>
    <property type="match status" value="1"/>
</dbReference>
<gene>
    <name evidence="11" type="ORF">HLH44_06610</name>
</gene>
<keyword evidence="11" id="KW-0378">Hydrolase</keyword>
<dbReference type="SUPFAM" id="SSF52317">
    <property type="entry name" value="Class I glutamine amidotransferase-like"/>
    <property type="match status" value="1"/>
</dbReference>
<dbReference type="PANTHER" id="PTHR11550:SF0">
    <property type="entry name" value="CTP SYNTHASE-RELATED"/>
    <property type="match status" value="1"/>
</dbReference>
<dbReference type="Proteomes" id="UP000530320">
    <property type="component" value="Unassembled WGS sequence"/>
</dbReference>
<dbReference type="UniPathway" id="UPA00159">
    <property type="reaction ID" value="UER00277"/>
</dbReference>
<evidence type="ECO:0000256" key="9">
    <source>
        <dbReference type="ARBA" id="ARBA00047781"/>
    </source>
</evidence>
<evidence type="ECO:0000256" key="3">
    <source>
        <dbReference type="ARBA" id="ARBA00012291"/>
    </source>
</evidence>
<evidence type="ECO:0000256" key="8">
    <source>
        <dbReference type="ARBA" id="ARBA00022975"/>
    </source>
</evidence>
<comment type="similarity">
    <text evidence="2">Belongs to the CTP synthase family.</text>
</comment>
<dbReference type="AlphaFoldDB" id="A0A7W4JYL7"/>
<evidence type="ECO:0000313" key="12">
    <source>
        <dbReference type="Proteomes" id="UP000530320"/>
    </source>
</evidence>
<dbReference type="EC" id="6.3.4.2" evidence="3"/>
<keyword evidence="7" id="KW-0315">Glutamine amidotransferase</keyword>
<dbReference type="InterPro" id="IPR029062">
    <property type="entry name" value="Class_I_gatase-like"/>
</dbReference>
<evidence type="ECO:0000256" key="2">
    <source>
        <dbReference type="ARBA" id="ARBA00007533"/>
    </source>
</evidence>
<keyword evidence="6" id="KW-0067">ATP-binding</keyword>
<dbReference type="InterPro" id="IPR017926">
    <property type="entry name" value="GATASE"/>
</dbReference>
<keyword evidence="8" id="KW-0665">Pyrimidine biosynthesis</keyword>
<keyword evidence="4" id="KW-0436">Ligase</keyword>
<dbReference type="InterPro" id="IPR004468">
    <property type="entry name" value="CTP_synthase"/>
</dbReference>
<evidence type="ECO:0000313" key="11">
    <source>
        <dbReference type="EMBL" id="MBB2197136.1"/>
    </source>
</evidence>
<dbReference type="Gene3D" id="3.40.50.880">
    <property type="match status" value="1"/>
</dbReference>
<organism evidence="11 12">
    <name type="scientific">Gluconacetobacter dulcium</name>
    <dbReference type="NCBI Taxonomy" id="2729096"/>
    <lineage>
        <taxon>Bacteria</taxon>
        <taxon>Pseudomonadati</taxon>
        <taxon>Pseudomonadota</taxon>
        <taxon>Alphaproteobacteria</taxon>
        <taxon>Acetobacterales</taxon>
        <taxon>Acetobacteraceae</taxon>
        <taxon>Gluconacetobacter</taxon>
    </lineage>
</organism>